<dbReference type="RefSeq" id="WP_280102242.1">
    <property type="nucleotide sequence ID" value="NZ_CP122979.1"/>
</dbReference>
<keyword evidence="2" id="KW-1185">Reference proteome</keyword>
<gene>
    <name evidence="1" type="ORF">QEG99_01495</name>
</gene>
<evidence type="ECO:0000313" key="1">
    <source>
        <dbReference type="EMBL" id="WGI36939.1"/>
    </source>
</evidence>
<name>A0ABY8LUL8_9BACT</name>
<organism evidence="1 2">
    <name type="scientific">Mesomycoplasma lagogenitalium</name>
    <dbReference type="NCBI Taxonomy" id="171286"/>
    <lineage>
        <taxon>Bacteria</taxon>
        <taxon>Bacillati</taxon>
        <taxon>Mycoplasmatota</taxon>
        <taxon>Mycoplasmoidales</taxon>
        <taxon>Metamycoplasmataceae</taxon>
        <taxon>Mesomycoplasma</taxon>
    </lineage>
</organism>
<proteinExistence type="predicted"/>
<accession>A0ABY8LUL8</accession>
<reference evidence="1" key="1">
    <citation type="submission" date="2023-04" db="EMBL/GenBank/DDBJ databases">
        <title>Completed genome of Mycoplasma lagogenitalium type strain 12MS.</title>
        <authorList>
            <person name="Spergser J."/>
        </authorList>
    </citation>
    <scope>NUCLEOTIDE SEQUENCE</scope>
    <source>
        <strain evidence="1">12MS</strain>
    </source>
</reference>
<dbReference type="Proteomes" id="UP001179842">
    <property type="component" value="Chromosome"/>
</dbReference>
<sequence length="80" mass="9689">MKKGNIINLIKYYSEKDDLNFKNEAYLIAKEFDKLGDYQLSEYIKELLREPNSFNFKEDTKIKTEQLSFPERIKEDIKKF</sequence>
<evidence type="ECO:0000313" key="2">
    <source>
        <dbReference type="Proteomes" id="UP001179842"/>
    </source>
</evidence>
<protein>
    <submittedName>
        <fullName evidence="1">Uncharacterized protein</fullName>
    </submittedName>
</protein>
<dbReference type="EMBL" id="CP122979">
    <property type="protein sequence ID" value="WGI36939.1"/>
    <property type="molecule type" value="Genomic_DNA"/>
</dbReference>